<accession>A0A7G5GYW3</accession>
<dbReference type="EMBL" id="CP059732">
    <property type="protein sequence ID" value="QMW04055.1"/>
    <property type="molecule type" value="Genomic_DNA"/>
</dbReference>
<name>A0A7G5GYW3_9BACT</name>
<dbReference type="AlphaFoldDB" id="A0A7G5GYW3"/>
<evidence type="ECO:0000313" key="1">
    <source>
        <dbReference type="EMBL" id="QMW04055.1"/>
    </source>
</evidence>
<protein>
    <submittedName>
        <fullName evidence="1">Uncharacterized protein</fullName>
    </submittedName>
</protein>
<proteinExistence type="predicted"/>
<organism evidence="1 2">
    <name type="scientific">Spirosoma foliorum</name>
    <dbReference type="NCBI Taxonomy" id="2710596"/>
    <lineage>
        <taxon>Bacteria</taxon>
        <taxon>Pseudomonadati</taxon>
        <taxon>Bacteroidota</taxon>
        <taxon>Cytophagia</taxon>
        <taxon>Cytophagales</taxon>
        <taxon>Cytophagaceae</taxon>
        <taxon>Spirosoma</taxon>
    </lineage>
</organism>
<dbReference type="Proteomes" id="UP000515369">
    <property type="component" value="Chromosome"/>
</dbReference>
<gene>
    <name evidence="1" type="ORF">H3H32_03610</name>
</gene>
<dbReference type="KEGG" id="sfol:H3H32_03610"/>
<keyword evidence="2" id="KW-1185">Reference proteome</keyword>
<sequence length="134" mass="15517">METITITLEQYVNTFPDGEKWYFSSPGLKKLEPAEDSMISALRRKCEFKGQEINIPRICKNVVDRAQKGILPKPYHLLYVASCLIRKAPFISYTDAFELVMWHVVQNLNERYKADKIPLILELGEKEKVRAGIE</sequence>
<reference evidence="1 2" key="1">
    <citation type="submission" date="2020-07" db="EMBL/GenBank/DDBJ databases">
        <title>Spirosoma foliorum sp. nov., isolated from the leaves on the Nejang mountain Korea, Republic of.</title>
        <authorList>
            <person name="Ho H."/>
            <person name="Lee Y.-J."/>
            <person name="Nurcahyanto D.-A."/>
            <person name="Kim S.-G."/>
        </authorList>
    </citation>
    <scope>NUCLEOTIDE SEQUENCE [LARGE SCALE GENOMIC DNA]</scope>
    <source>
        <strain evidence="1 2">PL0136</strain>
    </source>
</reference>
<dbReference type="RefSeq" id="WP_182461311.1">
    <property type="nucleotide sequence ID" value="NZ_CP059732.1"/>
</dbReference>
<evidence type="ECO:0000313" key="2">
    <source>
        <dbReference type="Proteomes" id="UP000515369"/>
    </source>
</evidence>